<sequence length="65" mass="7165">MSNSPNTGRPGTSDQWPRWEGPKANKPRGYLPPKDDPDEDRDAAGENNKDPERSDLSDVAKKKGS</sequence>
<reference evidence="6 7" key="1">
    <citation type="submission" date="2014-08" db="EMBL/GenBank/DDBJ databases">
        <authorList>
            <person name="Moulin Lionel"/>
        </authorList>
    </citation>
    <scope>NUCLEOTIDE SEQUENCE [LARGE SCALE GENOMIC DNA]</scope>
</reference>
<dbReference type="Proteomes" id="UP000046373">
    <property type="component" value="Unassembled WGS sequence"/>
</dbReference>
<dbReference type="EMBL" id="CCNB01000003">
    <property type="protein sequence ID" value="CDX20276.1"/>
    <property type="molecule type" value="Genomic_DNA"/>
</dbReference>
<evidence type="ECO:0000313" key="3">
    <source>
        <dbReference type="EMBL" id="CDX27843.1"/>
    </source>
</evidence>
<gene>
    <name evidence="3" type="ORF">MPL3356_70286</name>
    <name evidence="4" type="ORF">MPL3365_70406</name>
    <name evidence="2" type="ORF">MPLDJ20_110303</name>
</gene>
<protein>
    <submittedName>
        <fullName evidence="3">Uncharacterized protein</fullName>
    </submittedName>
</protein>
<evidence type="ECO:0000313" key="6">
    <source>
        <dbReference type="Proteomes" id="UP000046122"/>
    </source>
</evidence>
<evidence type="ECO:0000313" key="4">
    <source>
        <dbReference type="EMBL" id="CDX62330.1"/>
    </source>
</evidence>
<evidence type="ECO:0000313" key="5">
    <source>
        <dbReference type="Proteomes" id="UP000045285"/>
    </source>
</evidence>
<evidence type="ECO:0000313" key="2">
    <source>
        <dbReference type="EMBL" id="CDX20276.1"/>
    </source>
</evidence>
<dbReference type="AlphaFoldDB" id="A0A090ECN6"/>
<keyword evidence="5" id="KW-1185">Reference proteome</keyword>
<dbReference type="EMBL" id="CCNE01000065">
    <property type="protein sequence ID" value="CDX62330.1"/>
    <property type="molecule type" value="Genomic_DNA"/>
</dbReference>
<evidence type="ECO:0000256" key="1">
    <source>
        <dbReference type="SAM" id="MobiDB-lite"/>
    </source>
</evidence>
<dbReference type="Proteomes" id="UP000045285">
    <property type="component" value="Unassembled WGS sequence"/>
</dbReference>
<reference evidence="5" key="2">
    <citation type="submission" date="2014-08" db="EMBL/GenBank/DDBJ databases">
        <authorList>
            <person name="Moulin L."/>
        </authorList>
    </citation>
    <scope>NUCLEOTIDE SEQUENCE [LARGE SCALE GENOMIC DNA]</scope>
</reference>
<feature type="compositionally biased region" description="Polar residues" evidence="1">
    <location>
        <begin position="1"/>
        <end position="15"/>
    </location>
</feature>
<organism evidence="3 5">
    <name type="scientific">Mesorhizobium plurifarium</name>
    <dbReference type="NCBI Taxonomy" id="69974"/>
    <lineage>
        <taxon>Bacteria</taxon>
        <taxon>Pseudomonadati</taxon>
        <taxon>Pseudomonadota</taxon>
        <taxon>Alphaproteobacteria</taxon>
        <taxon>Hyphomicrobiales</taxon>
        <taxon>Phyllobacteriaceae</taxon>
        <taxon>Mesorhizobium</taxon>
    </lineage>
</organism>
<dbReference type="EMBL" id="CCMZ01000067">
    <property type="protein sequence ID" value="CDX27843.1"/>
    <property type="molecule type" value="Genomic_DNA"/>
</dbReference>
<feature type="compositionally biased region" description="Basic and acidic residues" evidence="1">
    <location>
        <begin position="42"/>
        <end position="65"/>
    </location>
</feature>
<name>A0A090ECN6_MESPL</name>
<dbReference type="STRING" id="69974.MPLDJ20_110303"/>
<evidence type="ECO:0000313" key="7">
    <source>
        <dbReference type="Proteomes" id="UP000046373"/>
    </source>
</evidence>
<dbReference type="Proteomes" id="UP000046122">
    <property type="component" value="Unassembled WGS sequence"/>
</dbReference>
<feature type="region of interest" description="Disordered" evidence="1">
    <location>
        <begin position="1"/>
        <end position="65"/>
    </location>
</feature>
<accession>A0A090ECN6</accession>
<proteinExistence type="predicted"/>